<evidence type="ECO:0000313" key="2">
    <source>
        <dbReference type="Proteomes" id="UP000494301"/>
    </source>
</evidence>
<dbReference type="EMBL" id="CABWIL020000005">
    <property type="protein sequence ID" value="CAB3962241.1"/>
    <property type="molecule type" value="Genomic_DNA"/>
</dbReference>
<gene>
    <name evidence="1" type="ORF">BLA3211_01627</name>
</gene>
<name>A0A6J5IRX7_9BURK</name>
<evidence type="ECO:0000313" key="1">
    <source>
        <dbReference type="EMBL" id="CAB3962241.1"/>
    </source>
</evidence>
<organism evidence="1 2">
    <name type="scientific">Burkholderia aenigmatica</name>
    <dbReference type="NCBI Taxonomy" id="2015348"/>
    <lineage>
        <taxon>Bacteria</taxon>
        <taxon>Pseudomonadati</taxon>
        <taxon>Pseudomonadota</taxon>
        <taxon>Betaproteobacteria</taxon>
        <taxon>Burkholderiales</taxon>
        <taxon>Burkholderiaceae</taxon>
        <taxon>Burkholderia</taxon>
        <taxon>Burkholderia cepacia complex</taxon>
    </lineage>
</organism>
<dbReference type="RefSeq" id="WP_236027373.1">
    <property type="nucleotide sequence ID" value="NZ_CABWIL020000005.1"/>
</dbReference>
<reference evidence="1 2" key="1">
    <citation type="submission" date="2020-04" db="EMBL/GenBank/DDBJ databases">
        <authorList>
            <person name="Depoorter E."/>
        </authorList>
    </citation>
    <scope>NUCLEOTIDE SEQUENCE [LARGE SCALE GENOMIC DNA]</scope>
    <source>
        <strain evidence="1 2">BCC0217</strain>
    </source>
</reference>
<dbReference type="AlphaFoldDB" id="A0A6J5IRX7"/>
<proteinExistence type="predicted"/>
<accession>A0A6J5IRX7</accession>
<sequence length="165" mass="18782">MITTPMLQKIPVVRDQDGYFIHPDLLHFWTVTRDSAEHCTKEQWAALEAQAGIKTSIYYLESEPADHPAVVAYWERGEGVSLWNPDPEPGWWLIEIGDNDDGPYAVYATHAWDEMTRKPFDRIRTCCKSDRTHCAHRGVAGEKFASSQGRCFNVETLVTLNANTL</sequence>
<dbReference type="Proteomes" id="UP000494301">
    <property type="component" value="Unassembled WGS sequence"/>
</dbReference>
<protein>
    <submittedName>
        <fullName evidence="1">Uncharacterized protein</fullName>
    </submittedName>
</protein>